<evidence type="ECO:0000313" key="4">
    <source>
        <dbReference type="EMBL" id="CAG7836290.1"/>
    </source>
</evidence>
<keyword evidence="5" id="KW-1185">Reference proteome</keyword>
<evidence type="ECO:0000313" key="5">
    <source>
        <dbReference type="Proteomes" id="UP000708208"/>
    </source>
</evidence>
<dbReference type="PANTHER" id="PTHR15892:SF2">
    <property type="entry name" value="LARGE RIBOSOMAL SUBUNIT PROTEIN UL30M"/>
    <property type="match status" value="1"/>
</dbReference>
<reference evidence="4" key="1">
    <citation type="submission" date="2021-06" db="EMBL/GenBank/DDBJ databases">
        <authorList>
            <person name="Hodson N. C."/>
            <person name="Mongue J. A."/>
            <person name="Jaron S. K."/>
        </authorList>
    </citation>
    <scope>NUCLEOTIDE SEQUENCE</scope>
</reference>
<accession>A0A8J2LNC4</accession>
<comment type="caution">
    <text evidence="4">The sequence shown here is derived from an EMBL/GenBank/DDBJ whole genome shotgun (WGS) entry which is preliminary data.</text>
</comment>
<organism evidence="4 5">
    <name type="scientific">Allacma fusca</name>
    <dbReference type="NCBI Taxonomy" id="39272"/>
    <lineage>
        <taxon>Eukaryota</taxon>
        <taxon>Metazoa</taxon>
        <taxon>Ecdysozoa</taxon>
        <taxon>Arthropoda</taxon>
        <taxon>Hexapoda</taxon>
        <taxon>Collembola</taxon>
        <taxon>Symphypleona</taxon>
        <taxon>Sminthuridae</taxon>
        <taxon>Allacma</taxon>
    </lineage>
</organism>
<gene>
    <name evidence="4" type="ORF">AFUS01_LOCUS45547</name>
</gene>
<dbReference type="GO" id="GO:0005739">
    <property type="term" value="C:mitochondrion"/>
    <property type="evidence" value="ECO:0007669"/>
    <property type="project" value="TreeGrafter"/>
</dbReference>
<dbReference type="GO" id="GO:0006412">
    <property type="term" value="P:translation"/>
    <property type="evidence" value="ECO:0007669"/>
    <property type="project" value="InterPro"/>
</dbReference>
<dbReference type="OrthoDB" id="9973389at2759"/>
<name>A0A8J2LNC4_9HEXA</name>
<dbReference type="GO" id="GO:0003735">
    <property type="term" value="F:structural constituent of ribosome"/>
    <property type="evidence" value="ECO:0007669"/>
    <property type="project" value="InterPro"/>
</dbReference>
<dbReference type="EMBL" id="CAJVCH010570965">
    <property type="protein sequence ID" value="CAG7836290.1"/>
    <property type="molecule type" value="Genomic_DNA"/>
</dbReference>
<dbReference type="GO" id="GO:0015934">
    <property type="term" value="C:large ribosomal subunit"/>
    <property type="evidence" value="ECO:0007669"/>
    <property type="project" value="InterPro"/>
</dbReference>
<evidence type="ECO:0000259" key="3">
    <source>
        <dbReference type="Pfam" id="PF00327"/>
    </source>
</evidence>
<dbReference type="CDD" id="cd00355">
    <property type="entry name" value="Ribosomal_L30_like"/>
    <property type="match status" value="1"/>
</dbReference>
<dbReference type="InterPro" id="IPR005996">
    <property type="entry name" value="Ribosomal_uL30_bac-type"/>
</dbReference>
<dbReference type="Pfam" id="PF00327">
    <property type="entry name" value="Ribosomal_L30"/>
    <property type="match status" value="1"/>
</dbReference>
<dbReference type="PANTHER" id="PTHR15892">
    <property type="entry name" value="MITOCHONDRIAL RIBOSOMAL PROTEIN L30"/>
    <property type="match status" value="1"/>
</dbReference>
<proteinExistence type="predicted"/>
<feature type="domain" description="Large ribosomal subunit protein uL30-like ferredoxin-like fold" evidence="3">
    <location>
        <begin position="55"/>
        <end position="104"/>
    </location>
</feature>
<evidence type="ECO:0000256" key="2">
    <source>
        <dbReference type="ARBA" id="ARBA00035356"/>
    </source>
</evidence>
<dbReference type="Proteomes" id="UP000708208">
    <property type="component" value="Unassembled WGS sequence"/>
</dbReference>
<sequence>MPLVAIGGVRFKRGKIVNQVARLDPEGIQYEGFTYFPRFPGEKDPPYEPSKLFMITRVLSLRRLPYWEKYIMERHLRLGRTNDTCIVKNTPKMNAMLYKVKHVIKITPITFPYGMPDDPSKGYLDDHGRFISYNLLNSVPLEEAVEETKQLREKSVDSETLKRRLNLKWYQRWD</sequence>
<evidence type="ECO:0000256" key="1">
    <source>
        <dbReference type="ARBA" id="ARBA00035281"/>
    </source>
</evidence>
<protein>
    <recommendedName>
        <fullName evidence="1">Large ribosomal subunit protein uL30m</fullName>
    </recommendedName>
    <alternativeName>
        <fullName evidence="2">39S ribosomal protein L30, mitochondrial</fullName>
    </alternativeName>
</protein>
<dbReference type="InterPro" id="IPR016082">
    <property type="entry name" value="Ribosomal_uL30_ferredoxin-like"/>
</dbReference>
<dbReference type="AlphaFoldDB" id="A0A8J2LNC4"/>